<dbReference type="PROSITE" id="PS52016">
    <property type="entry name" value="TONB_DEPENDENT_REC_3"/>
    <property type="match status" value="1"/>
</dbReference>
<evidence type="ECO:0000256" key="4">
    <source>
        <dbReference type="ARBA" id="ARBA00022452"/>
    </source>
</evidence>
<evidence type="ECO:0000256" key="6">
    <source>
        <dbReference type="ARBA" id="ARBA00022729"/>
    </source>
</evidence>
<dbReference type="PANTHER" id="PTHR30069:SF29">
    <property type="entry name" value="HEMOGLOBIN AND HEMOGLOBIN-HAPTOGLOBIN-BINDING PROTEIN 1-RELATED"/>
    <property type="match status" value="1"/>
</dbReference>
<evidence type="ECO:0000256" key="2">
    <source>
        <dbReference type="ARBA" id="ARBA00009810"/>
    </source>
</evidence>
<dbReference type="Gene3D" id="2.40.170.20">
    <property type="entry name" value="TonB-dependent receptor, beta-barrel domain"/>
    <property type="match status" value="1"/>
</dbReference>
<dbReference type="InterPro" id="IPR036942">
    <property type="entry name" value="Beta-barrel_TonB_sf"/>
</dbReference>
<dbReference type="SUPFAM" id="SSF56935">
    <property type="entry name" value="Porins"/>
    <property type="match status" value="1"/>
</dbReference>
<evidence type="ECO:0000313" key="16">
    <source>
        <dbReference type="EMBL" id="MFG6461212.1"/>
    </source>
</evidence>
<dbReference type="InterPro" id="IPR000531">
    <property type="entry name" value="Beta-barrel_TonB"/>
</dbReference>
<comment type="caution">
    <text evidence="16">The sequence shown here is derived from an EMBL/GenBank/DDBJ whole genome shotgun (WGS) entry which is preliminary data.</text>
</comment>
<feature type="domain" description="TonB-dependent receptor plug" evidence="15">
    <location>
        <begin position="51"/>
        <end position="162"/>
    </location>
</feature>
<dbReference type="PANTHER" id="PTHR30069">
    <property type="entry name" value="TONB-DEPENDENT OUTER MEMBRANE RECEPTOR"/>
    <property type="match status" value="1"/>
</dbReference>
<dbReference type="EMBL" id="JBIGHX010000002">
    <property type="protein sequence ID" value="MFG6461212.1"/>
    <property type="molecule type" value="Genomic_DNA"/>
</dbReference>
<dbReference type="CDD" id="cd01347">
    <property type="entry name" value="ligand_gated_channel"/>
    <property type="match status" value="1"/>
</dbReference>
<comment type="subcellular location">
    <subcellularLocation>
        <location evidence="1 11">Cell outer membrane</location>
        <topology evidence="1 11">Multi-pass membrane protein</topology>
    </subcellularLocation>
</comment>
<keyword evidence="17" id="KW-1185">Reference proteome</keyword>
<keyword evidence="9 16" id="KW-0675">Receptor</keyword>
<name>A0ABW7GGX7_9BURK</name>
<protein>
    <submittedName>
        <fullName evidence="16">TonB-dependent receptor plug domain-containing protein</fullName>
    </submittedName>
</protein>
<feature type="signal peptide" evidence="13">
    <location>
        <begin position="1"/>
        <end position="22"/>
    </location>
</feature>
<proteinExistence type="inferred from homology"/>
<evidence type="ECO:0000256" key="11">
    <source>
        <dbReference type="PROSITE-ProRule" id="PRU01360"/>
    </source>
</evidence>
<keyword evidence="10 11" id="KW-0998">Cell outer membrane</keyword>
<keyword evidence="6 13" id="KW-0732">Signal</keyword>
<evidence type="ECO:0000259" key="14">
    <source>
        <dbReference type="Pfam" id="PF00593"/>
    </source>
</evidence>
<evidence type="ECO:0000256" key="9">
    <source>
        <dbReference type="ARBA" id="ARBA00023170"/>
    </source>
</evidence>
<dbReference type="InterPro" id="IPR012910">
    <property type="entry name" value="Plug_dom"/>
</dbReference>
<feature type="chain" id="PRO_5047267313" evidence="13">
    <location>
        <begin position="23"/>
        <end position="654"/>
    </location>
</feature>
<sequence>MTCRILATACLAAIAHAWPAHASPAADTADQALEALLKREVQGPSRYAQSLMDAPASVSVLEREEAAALGHQTVGDLLSRLPGVYLSNSRSYSALGLRGFNRPGDYSSRVLMAIDGQRANDALYDQGLPQLELPIMAEWVKRVELVHGPGSSVYGSNALLGVVNVVTLNGADAPGLRLLGSLGDQGQRRVEVHYGASAAEERDLFIGLNLQRSAGENLHLPELGTPDGWVRGLDGERQAALLAKLRHGPWRLSLNAVRREKDVATAPYGTLAGVPGTTYSDSLALGEISFDPGWQDDMRRTLRVSVAGYEFRGRYLFEQAPDRINRDVARAQWTTLEGRILWRGLLNHQLMLGAELRTSPTGLQRNFDETPYRESLDSRVTQDAVAAYVQDQWRLSSTLQLTTGLRVDHVRGFATAFSPRAVLALRPDERESVKLMWAQSFRSPNLYERFYDDGGVSQLANTALKPERLTSAEAAWEYLLASGLALSANAYHTRMRRLIEQVPLSDTPDAAVQYRNVGRVSLTGVDLGVEQRSPGGWLWRASASWMRARNDAGQRLSNSPSWMLKGHAVTPEWQRWQLGTEWLLLGPRTGRAPVPATAVVNAHLRYALDGRQSLALHVNNVLDRQNLDPSTPDTPLSSIPQPGRSFRLDWRFAL</sequence>
<evidence type="ECO:0000313" key="17">
    <source>
        <dbReference type="Proteomes" id="UP001606302"/>
    </source>
</evidence>
<evidence type="ECO:0000256" key="10">
    <source>
        <dbReference type="ARBA" id="ARBA00023237"/>
    </source>
</evidence>
<keyword evidence="4 11" id="KW-1134">Transmembrane beta strand</keyword>
<evidence type="ECO:0000256" key="13">
    <source>
        <dbReference type="SAM" id="SignalP"/>
    </source>
</evidence>
<keyword evidence="7 12" id="KW-0798">TonB box</keyword>
<evidence type="ECO:0000256" key="7">
    <source>
        <dbReference type="ARBA" id="ARBA00023077"/>
    </source>
</evidence>
<reference evidence="16 17" key="1">
    <citation type="submission" date="2024-08" db="EMBL/GenBank/DDBJ databases">
        <authorList>
            <person name="Lu H."/>
        </authorList>
    </citation>
    <scope>NUCLEOTIDE SEQUENCE [LARGE SCALE GENOMIC DNA]</scope>
    <source>
        <strain evidence="16 17">DXS20W</strain>
    </source>
</reference>
<evidence type="ECO:0000256" key="1">
    <source>
        <dbReference type="ARBA" id="ARBA00004571"/>
    </source>
</evidence>
<dbReference type="InterPro" id="IPR037066">
    <property type="entry name" value="Plug_dom_sf"/>
</dbReference>
<dbReference type="Pfam" id="PF00593">
    <property type="entry name" value="TonB_dep_Rec_b-barrel"/>
    <property type="match status" value="1"/>
</dbReference>
<dbReference type="Gene3D" id="2.170.130.10">
    <property type="entry name" value="TonB-dependent receptor, plug domain"/>
    <property type="match status" value="1"/>
</dbReference>
<evidence type="ECO:0000256" key="8">
    <source>
        <dbReference type="ARBA" id="ARBA00023136"/>
    </source>
</evidence>
<evidence type="ECO:0000256" key="12">
    <source>
        <dbReference type="RuleBase" id="RU003357"/>
    </source>
</evidence>
<keyword evidence="5 11" id="KW-0812">Transmembrane</keyword>
<evidence type="ECO:0000256" key="5">
    <source>
        <dbReference type="ARBA" id="ARBA00022692"/>
    </source>
</evidence>
<evidence type="ECO:0000256" key="3">
    <source>
        <dbReference type="ARBA" id="ARBA00022448"/>
    </source>
</evidence>
<dbReference type="InterPro" id="IPR039426">
    <property type="entry name" value="TonB-dep_rcpt-like"/>
</dbReference>
<gene>
    <name evidence="16" type="ORF">ACG04Q_06465</name>
</gene>
<keyword evidence="8 11" id="KW-0472">Membrane</keyword>
<dbReference type="Pfam" id="PF07715">
    <property type="entry name" value="Plug"/>
    <property type="match status" value="1"/>
</dbReference>
<comment type="similarity">
    <text evidence="2 11 12">Belongs to the TonB-dependent receptor family.</text>
</comment>
<evidence type="ECO:0000259" key="15">
    <source>
        <dbReference type="Pfam" id="PF07715"/>
    </source>
</evidence>
<organism evidence="16 17">
    <name type="scientific">Pelomonas lactea</name>
    <dbReference type="NCBI Taxonomy" id="3299030"/>
    <lineage>
        <taxon>Bacteria</taxon>
        <taxon>Pseudomonadati</taxon>
        <taxon>Pseudomonadota</taxon>
        <taxon>Betaproteobacteria</taxon>
        <taxon>Burkholderiales</taxon>
        <taxon>Sphaerotilaceae</taxon>
        <taxon>Roseateles</taxon>
    </lineage>
</organism>
<dbReference type="Proteomes" id="UP001606302">
    <property type="component" value="Unassembled WGS sequence"/>
</dbReference>
<keyword evidence="3 11" id="KW-0813">Transport</keyword>
<feature type="domain" description="TonB-dependent receptor-like beta-barrel" evidence="14">
    <location>
        <begin position="288"/>
        <end position="621"/>
    </location>
</feature>
<accession>A0ABW7GGX7</accession>
<dbReference type="RefSeq" id="WP_394510080.1">
    <property type="nucleotide sequence ID" value="NZ_JBIGHX010000002.1"/>
</dbReference>